<keyword evidence="2" id="KW-1185">Reference proteome</keyword>
<dbReference type="Proteomes" id="UP000265520">
    <property type="component" value="Unassembled WGS sequence"/>
</dbReference>
<name>A0A392SFN9_9FABA</name>
<dbReference type="AlphaFoldDB" id="A0A392SFN9"/>
<evidence type="ECO:0000313" key="2">
    <source>
        <dbReference type="Proteomes" id="UP000265520"/>
    </source>
</evidence>
<reference evidence="1 2" key="1">
    <citation type="journal article" date="2018" name="Front. Plant Sci.">
        <title>Red Clover (Trifolium pratense) and Zigzag Clover (T. medium) - A Picture of Genomic Similarities and Differences.</title>
        <authorList>
            <person name="Dluhosova J."/>
            <person name="Istvanek J."/>
            <person name="Nedelnik J."/>
            <person name="Repkova J."/>
        </authorList>
    </citation>
    <scope>NUCLEOTIDE SEQUENCE [LARGE SCALE GENOMIC DNA]</scope>
    <source>
        <strain evidence="2">cv. 10/8</strain>
        <tissue evidence="1">Leaf</tissue>
    </source>
</reference>
<comment type="caution">
    <text evidence="1">The sequence shown here is derived from an EMBL/GenBank/DDBJ whole genome shotgun (WGS) entry which is preliminary data.</text>
</comment>
<evidence type="ECO:0000313" key="1">
    <source>
        <dbReference type="EMBL" id="MCI47469.1"/>
    </source>
</evidence>
<accession>A0A392SFN9</accession>
<organism evidence="1 2">
    <name type="scientific">Trifolium medium</name>
    <dbReference type="NCBI Taxonomy" id="97028"/>
    <lineage>
        <taxon>Eukaryota</taxon>
        <taxon>Viridiplantae</taxon>
        <taxon>Streptophyta</taxon>
        <taxon>Embryophyta</taxon>
        <taxon>Tracheophyta</taxon>
        <taxon>Spermatophyta</taxon>
        <taxon>Magnoliopsida</taxon>
        <taxon>eudicotyledons</taxon>
        <taxon>Gunneridae</taxon>
        <taxon>Pentapetalae</taxon>
        <taxon>rosids</taxon>
        <taxon>fabids</taxon>
        <taxon>Fabales</taxon>
        <taxon>Fabaceae</taxon>
        <taxon>Papilionoideae</taxon>
        <taxon>50 kb inversion clade</taxon>
        <taxon>NPAAA clade</taxon>
        <taxon>Hologalegina</taxon>
        <taxon>IRL clade</taxon>
        <taxon>Trifolieae</taxon>
        <taxon>Trifolium</taxon>
    </lineage>
</organism>
<dbReference type="EMBL" id="LXQA010372865">
    <property type="protein sequence ID" value="MCI47469.1"/>
    <property type="molecule type" value="Genomic_DNA"/>
</dbReference>
<feature type="non-terminal residue" evidence="1">
    <location>
        <position position="1"/>
    </location>
</feature>
<sequence length="57" mass="6208">GTLKFVRSASVVSTKSSAPIHLRSPIPYDSQLPALHGHVKYSEFDKLLGFSSTHQLA</sequence>
<protein>
    <submittedName>
        <fullName evidence="1">Uncharacterized protein</fullName>
    </submittedName>
</protein>
<proteinExistence type="predicted"/>